<accession>A0AAN7JMI5</accession>
<dbReference type="InterPro" id="IPR012442">
    <property type="entry name" value="DUF1645_plant"/>
</dbReference>
<evidence type="ECO:0000256" key="1">
    <source>
        <dbReference type="SAM" id="MobiDB-lite"/>
    </source>
</evidence>
<proteinExistence type="predicted"/>
<dbReference type="PANTHER" id="PTHR33095">
    <property type="entry name" value="OS07G0619500 PROTEIN"/>
    <property type="match status" value="1"/>
</dbReference>
<organism evidence="2 3">
    <name type="scientific">Trapa incisa</name>
    <dbReference type="NCBI Taxonomy" id="236973"/>
    <lineage>
        <taxon>Eukaryota</taxon>
        <taxon>Viridiplantae</taxon>
        <taxon>Streptophyta</taxon>
        <taxon>Embryophyta</taxon>
        <taxon>Tracheophyta</taxon>
        <taxon>Spermatophyta</taxon>
        <taxon>Magnoliopsida</taxon>
        <taxon>eudicotyledons</taxon>
        <taxon>Gunneridae</taxon>
        <taxon>Pentapetalae</taxon>
        <taxon>rosids</taxon>
        <taxon>malvids</taxon>
        <taxon>Myrtales</taxon>
        <taxon>Lythraceae</taxon>
        <taxon>Trapa</taxon>
    </lineage>
</organism>
<dbReference type="PANTHER" id="PTHR33095:SF81">
    <property type="entry name" value="OS07G0619500 PROTEIN"/>
    <property type="match status" value="1"/>
</dbReference>
<dbReference type="Proteomes" id="UP001345219">
    <property type="component" value="Chromosome 21"/>
</dbReference>
<keyword evidence="3" id="KW-1185">Reference proteome</keyword>
<sequence>MDTLSATPLDFDFHSTASSPYATAPASPEPFGQSGHHLYNLSAPTSPTQPSSPHLNSLFFREINRSRRSLSAIPFHWEDSPGVPKHKDSAEEGAEDDFEFDFSGQLDIRASASAEELFDGGKIRPLKLPPRLQVGSVDGGSGSLSPRTPRSRFSPKKKFAQRKDFDPFVKALEETRKSEAPAFQLGELPPVRGRDRNIGPLSSSSNYPRRATRSLSPLRVSDIVFDEEASKVPYSPTTSATAQPTSNAVSNKGDNTMASYFSSLLSSISFSKGYRKWSFRDFLLFRSASEGRGTRQDPLRRYATVSRKVAVAAAEDARSCSFRSTDSTGSSVSRSRRRSRANLSAHEIHYTKNRAASEEMRKKTFLPYKQGLLGCLGFNPGMNEKLARGFESLTTRG</sequence>
<reference evidence="2 3" key="1">
    <citation type="journal article" date="2023" name="Hortic Res">
        <title>Pangenome of water caltrop reveals structural variations and asymmetric subgenome divergence after allopolyploidization.</title>
        <authorList>
            <person name="Zhang X."/>
            <person name="Chen Y."/>
            <person name="Wang L."/>
            <person name="Yuan Y."/>
            <person name="Fang M."/>
            <person name="Shi L."/>
            <person name="Lu R."/>
            <person name="Comes H.P."/>
            <person name="Ma Y."/>
            <person name="Chen Y."/>
            <person name="Huang G."/>
            <person name="Zhou Y."/>
            <person name="Zheng Z."/>
            <person name="Qiu Y."/>
        </authorList>
    </citation>
    <scope>NUCLEOTIDE SEQUENCE [LARGE SCALE GENOMIC DNA]</scope>
    <source>
        <tissue evidence="2">Roots</tissue>
    </source>
</reference>
<feature type="compositionally biased region" description="Low complexity" evidence="1">
    <location>
        <begin position="42"/>
        <end position="53"/>
    </location>
</feature>
<feature type="compositionally biased region" description="Low complexity" evidence="1">
    <location>
        <begin position="322"/>
        <end position="333"/>
    </location>
</feature>
<gene>
    <name evidence="2" type="ORF">SAY87_027412</name>
</gene>
<evidence type="ECO:0008006" key="4">
    <source>
        <dbReference type="Google" id="ProtNLM"/>
    </source>
</evidence>
<comment type="caution">
    <text evidence="2">The sequence shown here is derived from an EMBL/GenBank/DDBJ whole genome shotgun (WGS) entry which is preliminary data.</text>
</comment>
<feature type="compositionally biased region" description="Low complexity" evidence="1">
    <location>
        <begin position="17"/>
        <end position="30"/>
    </location>
</feature>
<evidence type="ECO:0000313" key="2">
    <source>
        <dbReference type="EMBL" id="KAK4749963.1"/>
    </source>
</evidence>
<feature type="region of interest" description="Disordered" evidence="1">
    <location>
        <begin position="322"/>
        <end position="344"/>
    </location>
</feature>
<feature type="region of interest" description="Disordered" evidence="1">
    <location>
        <begin position="122"/>
        <end position="158"/>
    </location>
</feature>
<dbReference type="AlphaFoldDB" id="A0AAN7JMI5"/>
<protein>
    <recommendedName>
        <fullName evidence="4">Calmodulin-binding protein</fullName>
    </recommendedName>
</protein>
<feature type="region of interest" description="Disordered" evidence="1">
    <location>
        <begin position="180"/>
        <end position="212"/>
    </location>
</feature>
<name>A0AAN7JMI5_9MYRT</name>
<evidence type="ECO:0000313" key="3">
    <source>
        <dbReference type="Proteomes" id="UP001345219"/>
    </source>
</evidence>
<dbReference type="EMBL" id="JAXIOK010000018">
    <property type="protein sequence ID" value="KAK4749963.1"/>
    <property type="molecule type" value="Genomic_DNA"/>
</dbReference>
<feature type="region of interest" description="Disordered" evidence="1">
    <location>
        <begin position="17"/>
        <end position="55"/>
    </location>
</feature>
<feature type="compositionally biased region" description="Basic residues" evidence="1">
    <location>
        <begin position="149"/>
        <end position="158"/>
    </location>
</feature>
<dbReference type="Pfam" id="PF07816">
    <property type="entry name" value="DUF1645"/>
    <property type="match status" value="1"/>
</dbReference>